<gene>
    <name evidence="1" type="ORF">ElyMa_005021100</name>
</gene>
<proteinExistence type="predicted"/>
<dbReference type="EMBL" id="BMAT01010048">
    <property type="protein sequence ID" value="GFS19012.1"/>
    <property type="molecule type" value="Genomic_DNA"/>
</dbReference>
<sequence length="166" mass="18285">MRHVSTAVLTFDQPLWWKAKMILTSKPAASRMRSTALRLGPFHTEMSVLVCIGRLMEGSVCAGNSQTCVCSECCRDMVQGKAVTQATREYFMIDSCLNAFITTKTFRLTLPTSNAAVHKDFNIGPPEPENVSATVLTAVLVPTYQGEDIDEDLVGSLSLFDKFINE</sequence>
<name>A0AAV4JC09_9GAST</name>
<evidence type="ECO:0000313" key="2">
    <source>
        <dbReference type="Proteomes" id="UP000762676"/>
    </source>
</evidence>
<dbReference type="AlphaFoldDB" id="A0AAV4JC09"/>
<reference evidence="1 2" key="1">
    <citation type="journal article" date="2021" name="Elife">
        <title>Chloroplast acquisition without the gene transfer in kleptoplastic sea slugs, Plakobranchus ocellatus.</title>
        <authorList>
            <person name="Maeda T."/>
            <person name="Takahashi S."/>
            <person name="Yoshida T."/>
            <person name="Shimamura S."/>
            <person name="Takaki Y."/>
            <person name="Nagai Y."/>
            <person name="Toyoda A."/>
            <person name="Suzuki Y."/>
            <person name="Arimoto A."/>
            <person name="Ishii H."/>
            <person name="Satoh N."/>
            <person name="Nishiyama T."/>
            <person name="Hasebe M."/>
            <person name="Maruyama T."/>
            <person name="Minagawa J."/>
            <person name="Obokata J."/>
            <person name="Shigenobu S."/>
        </authorList>
    </citation>
    <scope>NUCLEOTIDE SEQUENCE [LARGE SCALE GENOMIC DNA]</scope>
</reference>
<protein>
    <submittedName>
        <fullName evidence="1">Uncharacterized protein</fullName>
    </submittedName>
</protein>
<keyword evidence="2" id="KW-1185">Reference proteome</keyword>
<dbReference type="Proteomes" id="UP000762676">
    <property type="component" value="Unassembled WGS sequence"/>
</dbReference>
<evidence type="ECO:0000313" key="1">
    <source>
        <dbReference type="EMBL" id="GFS19012.1"/>
    </source>
</evidence>
<comment type="caution">
    <text evidence="1">The sequence shown here is derived from an EMBL/GenBank/DDBJ whole genome shotgun (WGS) entry which is preliminary data.</text>
</comment>
<accession>A0AAV4JC09</accession>
<organism evidence="1 2">
    <name type="scientific">Elysia marginata</name>
    <dbReference type="NCBI Taxonomy" id="1093978"/>
    <lineage>
        <taxon>Eukaryota</taxon>
        <taxon>Metazoa</taxon>
        <taxon>Spiralia</taxon>
        <taxon>Lophotrochozoa</taxon>
        <taxon>Mollusca</taxon>
        <taxon>Gastropoda</taxon>
        <taxon>Heterobranchia</taxon>
        <taxon>Euthyneura</taxon>
        <taxon>Panpulmonata</taxon>
        <taxon>Sacoglossa</taxon>
        <taxon>Placobranchoidea</taxon>
        <taxon>Plakobranchidae</taxon>
        <taxon>Elysia</taxon>
    </lineage>
</organism>